<feature type="region of interest" description="Disordered" evidence="1">
    <location>
        <begin position="235"/>
        <end position="296"/>
    </location>
</feature>
<dbReference type="SMART" id="SM00526">
    <property type="entry name" value="H15"/>
    <property type="match status" value="2"/>
</dbReference>
<feature type="compositionally biased region" description="Basic residues" evidence="1">
    <location>
        <begin position="530"/>
        <end position="543"/>
    </location>
</feature>
<evidence type="ECO:0000313" key="3">
    <source>
        <dbReference type="EMBL" id="CAL1539143.1"/>
    </source>
</evidence>
<dbReference type="GO" id="GO:0003677">
    <property type="term" value="F:DNA binding"/>
    <property type="evidence" value="ECO:0007669"/>
    <property type="project" value="InterPro"/>
</dbReference>
<dbReference type="EMBL" id="CAXITT010000328">
    <property type="protein sequence ID" value="CAL1539143.1"/>
    <property type="molecule type" value="Genomic_DNA"/>
</dbReference>
<dbReference type="PROSITE" id="PS51504">
    <property type="entry name" value="H15"/>
    <property type="match status" value="1"/>
</dbReference>
<evidence type="ECO:0000259" key="2">
    <source>
        <dbReference type="PROSITE" id="PS51504"/>
    </source>
</evidence>
<feature type="compositionally biased region" description="Low complexity" evidence="1">
    <location>
        <begin position="557"/>
        <end position="572"/>
    </location>
</feature>
<dbReference type="InterPro" id="IPR036388">
    <property type="entry name" value="WH-like_DNA-bd_sf"/>
</dbReference>
<feature type="compositionally biased region" description="Acidic residues" evidence="1">
    <location>
        <begin position="634"/>
        <end position="646"/>
    </location>
</feature>
<feature type="compositionally biased region" description="Basic and acidic residues" evidence="1">
    <location>
        <begin position="746"/>
        <end position="755"/>
    </location>
</feature>
<keyword evidence="4" id="KW-1185">Reference proteome</keyword>
<feature type="compositionally biased region" description="Basic and acidic residues" evidence="1">
    <location>
        <begin position="682"/>
        <end position="693"/>
    </location>
</feature>
<accession>A0AAV2I242</accession>
<dbReference type="GO" id="GO:0006334">
    <property type="term" value="P:nucleosome assembly"/>
    <property type="evidence" value="ECO:0007669"/>
    <property type="project" value="InterPro"/>
</dbReference>
<dbReference type="InterPro" id="IPR036390">
    <property type="entry name" value="WH_DNA-bd_sf"/>
</dbReference>
<evidence type="ECO:0000313" key="4">
    <source>
        <dbReference type="Proteomes" id="UP001497497"/>
    </source>
</evidence>
<dbReference type="SUPFAM" id="SSF46785">
    <property type="entry name" value="Winged helix' DNA-binding domain"/>
    <property type="match status" value="2"/>
</dbReference>
<protein>
    <recommendedName>
        <fullName evidence="2">H15 domain-containing protein</fullName>
    </recommendedName>
</protein>
<organism evidence="3 4">
    <name type="scientific">Lymnaea stagnalis</name>
    <name type="common">Great pond snail</name>
    <name type="synonym">Helix stagnalis</name>
    <dbReference type="NCBI Taxonomy" id="6523"/>
    <lineage>
        <taxon>Eukaryota</taxon>
        <taxon>Metazoa</taxon>
        <taxon>Spiralia</taxon>
        <taxon>Lophotrochozoa</taxon>
        <taxon>Mollusca</taxon>
        <taxon>Gastropoda</taxon>
        <taxon>Heterobranchia</taxon>
        <taxon>Euthyneura</taxon>
        <taxon>Panpulmonata</taxon>
        <taxon>Hygrophila</taxon>
        <taxon>Lymnaeoidea</taxon>
        <taxon>Lymnaeidae</taxon>
        <taxon>Lymnaea</taxon>
    </lineage>
</organism>
<reference evidence="3 4" key="1">
    <citation type="submission" date="2024-04" db="EMBL/GenBank/DDBJ databases">
        <authorList>
            <consortium name="Genoscope - CEA"/>
            <person name="William W."/>
        </authorList>
    </citation>
    <scope>NUCLEOTIDE SEQUENCE [LARGE SCALE GENOMIC DNA]</scope>
</reference>
<proteinExistence type="predicted"/>
<feature type="compositionally biased region" description="Basic and acidic residues" evidence="1">
    <location>
        <begin position="242"/>
        <end position="262"/>
    </location>
</feature>
<dbReference type="GO" id="GO:0000786">
    <property type="term" value="C:nucleosome"/>
    <property type="evidence" value="ECO:0007669"/>
    <property type="project" value="InterPro"/>
</dbReference>
<dbReference type="Gene3D" id="1.10.10.10">
    <property type="entry name" value="Winged helix-like DNA-binding domain superfamily/Winged helix DNA-binding domain"/>
    <property type="match status" value="3"/>
</dbReference>
<dbReference type="AlphaFoldDB" id="A0AAV2I242"/>
<dbReference type="Proteomes" id="UP001497497">
    <property type="component" value="Unassembled WGS sequence"/>
</dbReference>
<feature type="region of interest" description="Disordered" evidence="1">
    <location>
        <begin position="485"/>
        <end position="812"/>
    </location>
</feature>
<dbReference type="InterPro" id="IPR005818">
    <property type="entry name" value="Histone_H1/H5_H15"/>
</dbReference>
<gene>
    <name evidence="3" type="ORF">GSLYS_00012964001</name>
</gene>
<feature type="domain" description="H15" evidence="2">
    <location>
        <begin position="401"/>
        <end position="476"/>
    </location>
</feature>
<feature type="compositionally biased region" description="Acidic residues" evidence="1">
    <location>
        <begin position="489"/>
        <end position="499"/>
    </location>
</feature>
<evidence type="ECO:0000256" key="1">
    <source>
        <dbReference type="SAM" id="MobiDB-lite"/>
    </source>
</evidence>
<feature type="region of interest" description="Disordered" evidence="1">
    <location>
        <begin position="1"/>
        <end position="59"/>
    </location>
</feature>
<feature type="compositionally biased region" description="Basic and acidic residues" evidence="1">
    <location>
        <begin position="270"/>
        <end position="295"/>
    </location>
</feature>
<sequence>MPAIKKKWIKASQDGADAPEDNDIEPVGDEDKDATGTGESTPTPVKKPQKRSAHSPQHLLRGLDGEVLLEKRKRFIPPAELKLSEWYYDNLEQRTEETLHLPNLYKYYTELCQAESSDVLDLQQFSRTVKDKFGKSFGIKANSVYKALIKEKKLNKEKKKSGIKMKEVVHEAINHFGNPWGGVRFFALKTYIGTKYPAIQIDLRPKILKRALEMGVQYGQIDLVKGIGMAGFYKLPGGEPPSPKKKENKEEGEEKEKEKDGESAEGIESVDEKDPESKAADENGEKKEEGEEVKTKKLKQSKNKWSLVFLLKKVSYSSINHGDPQKIEDTFPLAITYQSAPKAVAATRIRRYIQEKYDEIVQDNRWRKAIESGVDKGYWEYASGSGISGKLHLLMDDFDPNSNSIEDRICAAIIACHEPKAASANQIKKYISQYHPDFKVDERPDLFKKALQRAISKNIITQLSGLGASGSFQLTSHFIPSPLVLAGENDSDEEGDNDSGNDSVYIPKGTKSRGVPKVKTLAVVHSPPSKSRKNKPLKKTIKSKGKETRFSDESDSDSQSQKPKGKQSTPKGKQGKAKSSSKKPAAQSASSDEGEEEVKDEPEYTPRKSQSRGGSLPAKATKNGRQKTKKTDSVLEDDDDDEEIQQDLEYTPRKSKSRGGVGKSSAAKSDEDQRAPKKAKSKAAEKVVSEPKKNARKTPSKPSEVQHSDEEEQQVKKKAPKSASVDEEASGAEDPKGKKNGRKRKAPDTVVHDDGAAVEPKGKKNARKSKSKDENLSDDEEPEYTPRKSKSRESQIEQQQTPSDKKKRSRVN</sequence>
<feature type="compositionally biased region" description="Acidic residues" evidence="1">
    <location>
        <begin position="17"/>
        <end position="32"/>
    </location>
</feature>
<feature type="compositionally biased region" description="Low complexity" evidence="1">
    <location>
        <begin position="582"/>
        <end position="591"/>
    </location>
</feature>
<name>A0AAV2I242_LYMST</name>
<dbReference type="Pfam" id="PF00538">
    <property type="entry name" value="Linker_histone"/>
    <property type="match status" value="3"/>
</dbReference>
<comment type="caution">
    <text evidence="3">The sequence shown here is derived from an EMBL/GenBank/DDBJ whole genome shotgun (WGS) entry which is preliminary data.</text>
</comment>